<feature type="region of interest" description="Disordered" evidence="1">
    <location>
        <begin position="755"/>
        <end position="801"/>
    </location>
</feature>
<evidence type="ECO:0000313" key="3">
    <source>
        <dbReference type="Proteomes" id="UP001152799"/>
    </source>
</evidence>
<feature type="region of interest" description="Disordered" evidence="1">
    <location>
        <begin position="971"/>
        <end position="1000"/>
    </location>
</feature>
<protein>
    <submittedName>
        <fullName evidence="2">Uncharacterized protein</fullName>
    </submittedName>
</protein>
<feature type="compositionally biased region" description="Basic residues" evidence="1">
    <location>
        <begin position="54"/>
        <end position="64"/>
    </location>
</feature>
<feature type="region of interest" description="Disordered" evidence="1">
    <location>
        <begin position="610"/>
        <end position="644"/>
    </location>
</feature>
<feature type="region of interest" description="Disordered" evidence="1">
    <location>
        <begin position="480"/>
        <end position="502"/>
    </location>
</feature>
<feature type="region of interest" description="Disordered" evidence="1">
    <location>
        <begin position="1"/>
        <end position="86"/>
    </location>
</feature>
<feature type="region of interest" description="Disordered" evidence="1">
    <location>
        <begin position="437"/>
        <end position="458"/>
    </location>
</feature>
<keyword evidence="3" id="KW-1185">Reference proteome</keyword>
<feature type="compositionally biased region" description="Low complexity" evidence="1">
    <location>
        <begin position="31"/>
        <end position="42"/>
    </location>
</feature>
<feature type="compositionally biased region" description="Polar residues" evidence="1">
    <location>
        <begin position="790"/>
        <end position="801"/>
    </location>
</feature>
<name>A0A9N9QJT6_9CUCU</name>
<feature type="compositionally biased region" description="Polar residues" evidence="1">
    <location>
        <begin position="971"/>
        <end position="998"/>
    </location>
</feature>
<feature type="compositionally biased region" description="Low complexity" evidence="1">
    <location>
        <begin position="918"/>
        <end position="945"/>
    </location>
</feature>
<feature type="region of interest" description="Disordered" evidence="1">
    <location>
        <begin position="1093"/>
        <end position="1120"/>
    </location>
</feature>
<feature type="compositionally biased region" description="Pro residues" evidence="1">
    <location>
        <begin position="1"/>
        <end position="11"/>
    </location>
</feature>
<feature type="compositionally biased region" description="Polar residues" evidence="1">
    <location>
        <begin position="65"/>
        <end position="80"/>
    </location>
</feature>
<accession>A0A9N9QJT6</accession>
<feature type="compositionally biased region" description="Acidic residues" evidence="1">
    <location>
        <begin position="437"/>
        <end position="449"/>
    </location>
</feature>
<feature type="compositionally biased region" description="Basic residues" evidence="1">
    <location>
        <begin position="150"/>
        <end position="169"/>
    </location>
</feature>
<feature type="compositionally biased region" description="Low complexity" evidence="1">
    <location>
        <begin position="283"/>
        <end position="292"/>
    </location>
</feature>
<reference evidence="2" key="1">
    <citation type="submission" date="2022-01" db="EMBL/GenBank/DDBJ databases">
        <authorList>
            <person name="King R."/>
        </authorList>
    </citation>
    <scope>NUCLEOTIDE SEQUENCE</scope>
</reference>
<feature type="region of interest" description="Disordered" evidence="1">
    <location>
        <begin position="523"/>
        <end position="580"/>
    </location>
</feature>
<evidence type="ECO:0000313" key="2">
    <source>
        <dbReference type="EMBL" id="CAG9768217.1"/>
    </source>
</evidence>
<feature type="region of interest" description="Disordered" evidence="1">
    <location>
        <begin position="267"/>
        <end position="314"/>
    </location>
</feature>
<dbReference type="AlphaFoldDB" id="A0A9N9QJT6"/>
<sequence length="1156" mass="130725">MSGGPRPPVPGLIPLAALSRRPGRPRRRPESSASIDADGAGSRCLESRAATPGSRRRHHHRRRASTTAPVISKQSRSSSPALDRPPRVNPIFVWVRQEDTRIVEVKCEDYDKRNRILLTKTAHGWRAIPRTEMLSGPRASAEEPPTSPTHQHRHHHHHHHKRRSRKSKNQHSTSVQCPEQPEPESSLGLEPSWVTTENINIESLLPSHTIPIKRIPSTENLTNSVNSASEQDFARTIPECSTPDKVCDVSPLENLLAVAELELKQHMQSGSWSNNPEPETTSKESSISLEEILQTKSHQEEDNSSHQEKSDDDEMSMNDILSRLEQSLHSPHGFGSNAFDDEMLEGNCKFDKEIISNDKPDISTTDDQDQYNLECIKEEFKEENDTIDEFSNNENDSQMLVAENSLGECTTENSEFTVDAQNAPVEHNDLNQLEYKEENEEMNDEDDKSDDPHIEQSQIDEILEEIEPEIDQIMKPAEEKIEESQTDIVEAESSTTLIHKEEPPLIIENDSICLDLSIKKSPEKVVEEETDEGPTDLCIRKPELPPPRSPSQNSEAIQSPEPSGIPAVPASPDIVSTSTSISKPRSVFLESLLANSMNKLAQEIKNKEPLDLGHQNRKSASPTVTCSEEIITPRSENEPPIKKLKPNDITLKNLLDKEIDSSKQTILPDTPKLLGLLKTSSNTHDPMEEYKQLLQEVDVPNPLMVPKEVFPELLKHPKREILKILSGHSNKNAALDDILVVYKDKLLAAIESNQKKSCKETHKTTNKYKNSEQNNNLSEKVNNNKRKMSTESPPQESRSSLANDIDAANEATLNPLFWAGCPNPFEAMNMNNYQNHNEFIQALYTLPYLHPELQMMLGQKMAPPIGFPSPIPPVNPFELSMWQEAMMQASMLKKNPYESNVRTNSNNNLQKKGHHNQHNNNSNHNKSPKMTNNNNNNKNISMMPPAAFNHPNHNWQNPYLGLSSFPQTSNNLALDTSNNQFNPFSHKNSLSPNTNKQLSPPILHQKKSKEANNMFAHYEQEKMLHQHMMEQQKMQQMHQQQKLIRQHQHQQLLQQQQQIIRQNNEKQLMINKNKSAKQNTLVPIDLSGLHSNKSKFGKSNSMVTSSRSHVEDVPEVGSTTEDLQDGHAQLWHPLFGSHQNKTYNPWNLPSLAAMGE</sequence>
<feature type="compositionally biased region" description="Basic and acidic residues" evidence="1">
    <location>
        <begin position="297"/>
        <end position="309"/>
    </location>
</feature>
<feature type="compositionally biased region" description="Polar residues" evidence="1">
    <location>
        <begin position="267"/>
        <end position="278"/>
    </location>
</feature>
<gene>
    <name evidence="2" type="ORF">CEUTPL_LOCUS8764</name>
</gene>
<dbReference type="OrthoDB" id="6619045at2759"/>
<evidence type="ECO:0000256" key="1">
    <source>
        <dbReference type="SAM" id="MobiDB-lite"/>
    </source>
</evidence>
<proteinExistence type="predicted"/>
<feature type="compositionally biased region" description="Polar residues" evidence="1">
    <location>
        <begin position="550"/>
        <end position="561"/>
    </location>
</feature>
<feature type="region of interest" description="Disordered" evidence="1">
    <location>
        <begin position="135"/>
        <end position="191"/>
    </location>
</feature>
<organism evidence="2 3">
    <name type="scientific">Ceutorhynchus assimilis</name>
    <name type="common">cabbage seed weevil</name>
    <dbReference type="NCBI Taxonomy" id="467358"/>
    <lineage>
        <taxon>Eukaryota</taxon>
        <taxon>Metazoa</taxon>
        <taxon>Ecdysozoa</taxon>
        <taxon>Arthropoda</taxon>
        <taxon>Hexapoda</taxon>
        <taxon>Insecta</taxon>
        <taxon>Pterygota</taxon>
        <taxon>Neoptera</taxon>
        <taxon>Endopterygota</taxon>
        <taxon>Coleoptera</taxon>
        <taxon>Polyphaga</taxon>
        <taxon>Cucujiformia</taxon>
        <taxon>Curculionidae</taxon>
        <taxon>Ceutorhynchinae</taxon>
        <taxon>Ceutorhynchus</taxon>
    </lineage>
</organism>
<feature type="region of interest" description="Disordered" evidence="1">
    <location>
        <begin position="898"/>
        <end position="950"/>
    </location>
</feature>
<dbReference type="EMBL" id="OU892280">
    <property type="protein sequence ID" value="CAG9768217.1"/>
    <property type="molecule type" value="Genomic_DNA"/>
</dbReference>
<feature type="compositionally biased region" description="Polar residues" evidence="1">
    <location>
        <begin position="1097"/>
        <end position="1107"/>
    </location>
</feature>
<dbReference type="Proteomes" id="UP001152799">
    <property type="component" value="Chromosome 4"/>
</dbReference>